<protein>
    <recommendedName>
        <fullName evidence="7">Secreted protein</fullName>
    </recommendedName>
</protein>
<feature type="region of interest" description="Disordered" evidence="1">
    <location>
        <begin position="67"/>
        <end position="88"/>
    </location>
</feature>
<dbReference type="Proteomes" id="UP000460718">
    <property type="component" value="Unassembled WGS sequence"/>
</dbReference>
<gene>
    <name evidence="4" type="ORF">PF008_g27930</name>
    <name evidence="3" type="ORF">PF011_g27952</name>
</gene>
<reference evidence="5 6" key="1">
    <citation type="submission" date="2018-09" db="EMBL/GenBank/DDBJ databases">
        <title>Genomic investigation of the strawberry pathogen Phytophthora fragariae indicates pathogenicity is determined by transcriptional variation in three key races.</title>
        <authorList>
            <person name="Adams T.M."/>
            <person name="Armitage A.D."/>
            <person name="Sobczyk M.K."/>
            <person name="Bates H.J."/>
            <person name="Dunwell J.M."/>
            <person name="Nellist C.F."/>
            <person name="Harrison R.J."/>
        </authorList>
    </citation>
    <scope>NUCLEOTIDE SEQUENCE [LARGE SCALE GENOMIC DNA]</scope>
    <source>
        <strain evidence="4 6">NOV-77</strain>
        <strain evidence="3 5">SCRP245</strain>
    </source>
</reference>
<dbReference type="AlphaFoldDB" id="A0A6A3HBN5"/>
<sequence>MVQCIGLDPLLAAVTLTATTTSVHGAVHRTRPASRSRQLDSGGSRHARSITLGTALDCCIRPICSDDHRHSRRHSPRCGPTSRSRQLDSDCHLRAWCSVLV</sequence>
<evidence type="ECO:0000256" key="1">
    <source>
        <dbReference type="SAM" id="MobiDB-lite"/>
    </source>
</evidence>
<feature type="signal peptide" evidence="2">
    <location>
        <begin position="1"/>
        <end position="25"/>
    </location>
</feature>
<evidence type="ECO:0000313" key="5">
    <source>
        <dbReference type="Proteomes" id="UP000460718"/>
    </source>
</evidence>
<evidence type="ECO:0008006" key="7">
    <source>
        <dbReference type="Google" id="ProtNLM"/>
    </source>
</evidence>
<comment type="caution">
    <text evidence="3">The sequence shown here is derived from an EMBL/GenBank/DDBJ whole genome shotgun (WGS) entry which is preliminary data.</text>
</comment>
<dbReference type="Proteomes" id="UP000486351">
    <property type="component" value="Unassembled WGS sequence"/>
</dbReference>
<keyword evidence="2" id="KW-0732">Signal</keyword>
<feature type="chain" id="PRO_5036164091" description="Secreted protein" evidence="2">
    <location>
        <begin position="26"/>
        <end position="101"/>
    </location>
</feature>
<dbReference type="EMBL" id="QXFY01003895">
    <property type="protein sequence ID" value="KAE9281250.1"/>
    <property type="molecule type" value="Genomic_DNA"/>
</dbReference>
<organism evidence="3 5">
    <name type="scientific">Phytophthora fragariae</name>
    <dbReference type="NCBI Taxonomy" id="53985"/>
    <lineage>
        <taxon>Eukaryota</taxon>
        <taxon>Sar</taxon>
        <taxon>Stramenopiles</taxon>
        <taxon>Oomycota</taxon>
        <taxon>Peronosporomycetes</taxon>
        <taxon>Peronosporales</taxon>
        <taxon>Peronosporaceae</taxon>
        <taxon>Phytophthora</taxon>
    </lineage>
</organism>
<evidence type="ECO:0000313" key="4">
    <source>
        <dbReference type="EMBL" id="KAE9281250.1"/>
    </source>
</evidence>
<evidence type="ECO:0000313" key="3">
    <source>
        <dbReference type="EMBL" id="KAE8966395.1"/>
    </source>
</evidence>
<name>A0A6A3HBN5_9STRA</name>
<proteinExistence type="predicted"/>
<evidence type="ECO:0000256" key="2">
    <source>
        <dbReference type="SAM" id="SignalP"/>
    </source>
</evidence>
<accession>A0A6A3HBN5</accession>
<evidence type="ECO:0000313" key="6">
    <source>
        <dbReference type="Proteomes" id="UP000486351"/>
    </source>
</evidence>
<dbReference type="EMBL" id="QXFW01004280">
    <property type="protein sequence ID" value="KAE8966395.1"/>
    <property type="molecule type" value="Genomic_DNA"/>
</dbReference>